<evidence type="ECO:0000256" key="1">
    <source>
        <dbReference type="ARBA" id="ARBA00004370"/>
    </source>
</evidence>
<evidence type="ECO:0000313" key="6">
    <source>
        <dbReference type="EMBL" id="ADH88154.1"/>
    </source>
</evidence>
<keyword evidence="3" id="KW-0472">Membrane</keyword>
<sequence>MAGRRKPRPWHFFPAILIVTMALGPSAGPARAQIFGGPQNQSEDGQENPGLFGSFFNLFNPQRTADAGPPVPDAVRYTVAIEVKGGDSALRTAVEGASSLESLKTRAPAGAAGLVRRALADERSINAALYSAGYYAGTIAITLAGSPPDAPNIFDVVDAARARGPVPVRVEVTAGPLFHFGRISILEAGTRRPLNDAPTLSRLRLVPGEPARADAIVRAEGVLVDHWRRAGHPFARVADKDVVADHASKQLDVTLYVAPGPVATFGRFTVSGADFLTPGFVEERIEIPPGTLYSPDTLDRLRRRLLKYESIASVRIREAEKLDPDGSLPIHIEVSARKPRYFGFGASYSSTDGSAVNVYWGHRNLFGGGETLRLDAKASWFGEKSEAVPDADPFGYRFAATFMKPGIYTAQDDLVAEAAVLREVTNAYVREAATLLAGVRHRYSDELSLQVSVDLEASTVEDSYGTGDYSIVGIPIELKYDSTDNELDPSRGIRASGIVEPFAYLGDAGAGPTMIKASLAAYHAVDEDKRLIIAGRMAAGSVFGASLFDIPPQRRFYVGGGGSLRGYEYQSASPRNEDGIIIGGRSFFEASIEARWRVTETIGIVPFLDMGSAFASEWPDFDSMKYSAGVGLRYYTAIGPLRLDLAFPLNPGPDDGDFGVYVSLGQAF</sequence>
<keyword evidence="4" id="KW-0732">Signal</keyword>
<dbReference type="PANTHER" id="PTHR12815:SF42">
    <property type="entry name" value="BACTERIAL SURFACE ANTIGEN (D15) DOMAIN-CONTAINING PROTEIN"/>
    <property type="match status" value="1"/>
</dbReference>
<keyword evidence="2" id="KW-0812">Transmembrane</keyword>
<dbReference type="eggNOG" id="COG0729">
    <property type="taxonomic scope" value="Bacteria"/>
</dbReference>
<dbReference type="EMBL" id="CP002026">
    <property type="protein sequence ID" value="ADH88154.1"/>
    <property type="molecule type" value="Genomic_DNA"/>
</dbReference>
<feature type="signal peptide" evidence="4">
    <location>
        <begin position="1"/>
        <end position="32"/>
    </location>
</feature>
<dbReference type="PANTHER" id="PTHR12815">
    <property type="entry name" value="SORTING AND ASSEMBLY MACHINERY SAMM50 PROTEIN FAMILY MEMBER"/>
    <property type="match status" value="1"/>
</dbReference>
<gene>
    <name evidence="6" type="ordered locus">Snov_0829</name>
</gene>
<dbReference type="Pfam" id="PF01103">
    <property type="entry name" value="Omp85"/>
    <property type="match status" value="1"/>
</dbReference>
<evidence type="ECO:0000256" key="4">
    <source>
        <dbReference type="SAM" id="SignalP"/>
    </source>
</evidence>
<organism evidence="6 7">
    <name type="scientific">Ancylobacter novellus (strain ATCC 8093 / DSM 506 / JCM 20403 / CCM 1077 / IAM 12100 / NBRC 12443 / NCIMB 10456)</name>
    <name type="common">Starkeya novella</name>
    <dbReference type="NCBI Taxonomy" id="639283"/>
    <lineage>
        <taxon>Bacteria</taxon>
        <taxon>Pseudomonadati</taxon>
        <taxon>Pseudomonadota</taxon>
        <taxon>Alphaproteobacteria</taxon>
        <taxon>Hyphomicrobiales</taxon>
        <taxon>Xanthobacteraceae</taxon>
        <taxon>Ancylobacter</taxon>
    </lineage>
</organism>
<protein>
    <submittedName>
        <fullName evidence="6">Surface antigen (D15)</fullName>
    </submittedName>
</protein>
<evidence type="ECO:0000313" key="7">
    <source>
        <dbReference type="Proteomes" id="UP000006633"/>
    </source>
</evidence>
<dbReference type="InterPro" id="IPR034746">
    <property type="entry name" value="POTRA"/>
</dbReference>
<evidence type="ECO:0000256" key="2">
    <source>
        <dbReference type="ARBA" id="ARBA00022452"/>
    </source>
</evidence>
<feature type="domain" description="POTRA" evidence="5">
    <location>
        <begin position="263"/>
        <end position="337"/>
    </location>
</feature>
<name>D7A5N0_ANCN5</name>
<dbReference type="InterPro" id="IPR039910">
    <property type="entry name" value="D15-like"/>
</dbReference>
<comment type="subcellular location">
    <subcellularLocation>
        <location evidence="1">Membrane</location>
    </subcellularLocation>
</comment>
<evidence type="ECO:0000256" key="3">
    <source>
        <dbReference type="ARBA" id="ARBA00023136"/>
    </source>
</evidence>
<dbReference type="STRING" id="639283.Snov_0829"/>
<dbReference type="HOGENOM" id="CLU_018618_0_1_5"/>
<accession>D7A5N0</accession>
<dbReference type="AlphaFoldDB" id="D7A5N0"/>
<keyword evidence="2" id="KW-1134">Transmembrane beta strand</keyword>
<dbReference type="Proteomes" id="UP000006633">
    <property type="component" value="Chromosome"/>
</dbReference>
<proteinExistence type="predicted"/>
<dbReference type="GO" id="GO:0019867">
    <property type="term" value="C:outer membrane"/>
    <property type="evidence" value="ECO:0007669"/>
    <property type="project" value="InterPro"/>
</dbReference>
<evidence type="ECO:0000259" key="5">
    <source>
        <dbReference type="PROSITE" id="PS51779"/>
    </source>
</evidence>
<dbReference type="PROSITE" id="PS51779">
    <property type="entry name" value="POTRA"/>
    <property type="match status" value="1"/>
</dbReference>
<dbReference type="Gene3D" id="2.40.160.50">
    <property type="entry name" value="membrane protein fhac: a member of the omp85/tpsb transporter family"/>
    <property type="match status" value="1"/>
</dbReference>
<dbReference type="KEGG" id="sno:Snov_0829"/>
<dbReference type="InterPro" id="IPR000184">
    <property type="entry name" value="Bac_surfAg_D15"/>
</dbReference>
<dbReference type="Gene3D" id="3.10.20.310">
    <property type="entry name" value="membrane protein fhac"/>
    <property type="match status" value="1"/>
</dbReference>
<reference evidence="6 7" key="1">
    <citation type="journal article" date="2012" name="Stand. Genomic Sci.">
        <title>Complete genome sequence of the facultatively chemolithoautotrophic and methylotrophic alpha Proteobacterium Starkeya novella type strain (ATCC 8093(T)).</title>
        <authorList>
            <person name="Kappler U."/>
            <person name="Davenport K."/>
            <person name="Beatson S."/>
            <person name="Lucas S."/>
            <person name="Lapidus A."/>
            <person name="Copeland A."/>
            <person name="Berry K.W."/>
            <person name="Glavina Del Rio T."/>
            <person name="Hammon N."/>
            <person name="Dalin E."/>
            <person name="Tice H."/>
            <person name="Pitluck S."/>
            <person name="Richardson P."/>
            <person name="Bruce D."/>
            <person name="Goodwin L.A."/>
            <person name="Han C."/>
            <person name="Tapia R."/>
            <person name="Detter J.C."/>
            <person name="Chang Y.J."/>
            <person name="Jeffries C.D."/>
            <person name="Land M."/>
            <person name="Hauser L."/>
            <person name="Kyrpides N.C."/>
            <person name="Goker M."/>
            <person name="Ivanova N."/>
            <person name="Klenk H.P."/>
            <person name="Woyke T."/>
        </authorList>
    </citation>
    <scope>NUCLEOTIDE SEQUENCE [LARGE SCALE GENOMIC DNA]</scope>
    <source>
        <strain evidence="7">ATCC 8093 / DSM 506 / JCM 20403 / CCM 1077 / IAM 12100 / NBRC 12443 / NCIMB 10456</strain>
    </source>
</reference>
<feature type="chain" id="PRO_5003092498" evidence="4">
    <location>
        <begin position="33"/>
        <end position="668"/>
    </location>
</feature>
<keyword evidence="7" id="KW-1185">Reference proteome</keyword>